<accession>A0A0G0QXS2</accession>
<evidence type="ECO:0000313" key="1">
    <source>
        <dbReference type="EMBL" id="KKR06447.1"/>
    </source>
</evidence>
<organism evidence="1 2">
    <name type="scientific">candidate division WS6 bacterium GW2011_GWF2_39_15</name>
    <dbReference type="NCBI Taxonomy" id="1619100"/>
    <lineage>
        <taxon>Bacteria</taxon>
        <taxon>Candidatus Dojkabacteria</taxon>
    </lineage>
</organism>
<evidence type="ECO:0000313" key="2">
    <source>
        <dbReference type="Proteomes" id="UP000034799"/>
    </source>
</evidence>
<reference evidence="1 2" key="1">
    <citation type="journal article" date="2015" name="Nature">
        <title>rRNA introns, odd ribosomes, and small enigmatic genomes across a large radiation of phyla.</title>
        <authorList>
            <person name="Brown C.T."/>
            <person name="Hug L.A."/>
            <person name="Thomas B.C."/>
            <person name="Sharon I."/>
            <person name="Castelle C.J."/>
            <person name="Singh A."/>
            <person name="Wilkins M.J."/>
            <person name="Williams K.H."/>
            <person name="Banfield J.F."/>
        </authorList>
    </citation>
    <scope>NUCLEOTIDE SEQUENCE [LARGE SCALE GENOMIC DNA]</scope>
</reference>
<dbReference type="STRING" id="1619100.UT34_C0001G0488"/>
<dbReference type="EMBL" id="LBWK01000001">
    <property type="protein sequence ID" value="KKR06447.1"/>
    <property type="molecule type" value="Genomic_DNA"/>
</dbReference>
<comment type="caution">
    <text evidence="1">The sequence shown here is derived from an EMBL/GenBank/DDBJ whole genome shotgun (WGS) entry which is preliminary data.</text>
</comment>
<name>A0A0G0QXS2_9BACT</name>
<protein>
    <submittedName>
        <fullName evidence="1">Uncharacterized protein</fullName>
    </submittedName>
</protein>
<dbReference type="AlphaFoldDB" id="A0A0G0QXS2"/>
<sequence>MTITGGSTLHKIYYEVPPNAVNVCDILKTQIGTIKQEHSVSSDLYLDSIIRILEGGVLHTDVDNFRNGPKDLERTLRLCGALLALNISMRDEDPERKARSTEYCSKMIEASGILSLRLSSSRLDTALEIVAGFEHTLIEQKVITEDEAVAVKIVEARRS</sequence>
<proteinExistence type="predicted"/>
<dbReference type="Proteomes" id="UP000034799">
    <property type="component" value="Unassembled WGS sequence"/>
</dbReference>
<gene>
    <name evidence="1" type="ORF">UT34_C0001G0488</name>
</gene>